<sequence>MHYWGHDINDNDDDRDMQLPYKQVDIRTLYHSFIPLAKVISIKQQLYSPVAINYPVLKDNYLPEPALSSLFRPPKA</sequence>
<comment type="caution">
    <text evidence="1">The sequence shown here is derived from an EMBL/GenBank/DDBJ whole genome shotgun (WGS) entry which is preliminary data.</text>
</comment>
<protein>
    <submittedName>
        <fullName evidence="1">Uncharacterized protein</fullName>
    </submittedName>
</protein>
<name>A0A2P8HHP2_CHINA</name>
<keyword evidence="2" id="KW-1185">Reference proteome</keyword>
<accession>A0A2P8HHP2</accession>
<evidence type="ECO:0000313" key="2">
    <source>
        <dbReference type="Proteomes" id="UP000240971"/>
    </source>
</evidence>
<proteinExistence type="predicted"/>
<evidence type="ECO:0000313" key="1">
    <source>
        <dbReference type="EMBL" id="PSL45709.1"/>
    </source>
</evidence>
<dbReference type="AlphaFoldDB" id="A0A2P8HHP2"/>
<gene>
    <name evidence="1" type="ORF">CLV51_104416</name>
</gene>
<reference evidence="1 2" key="1">
    <citation type="submission" date="2018-03" db="EMBL/GenBank/DDBJ databases">
        <title>Genomic Encyclopedia of Archaeal and Bacterial Type Strains, Phase II (KMG-II): from individual species to whole genera.</title>
        <authorList>
            <person name="Goeker M."/>
        </authorList>
    </citation>
    <scope>NUCLEOTIDE SEQUENCE [LARGE SCALE GENOMIC DNA]</scope>
    <source>
        <strain evidence="1 2">DSM 24859</strain>
    </source>
</reference>
<organism evidence="1 2">
    <name type="scientific">Chitinophaga niastensis</name>
    <dbReference type="NCBI Taxonomy" id="536980"/>
    <lineage>
        <taxon>Bacteria</taxon>
        <taxon>Pseudomonadati</taxon>
        <taxon>Bacteroidota</taxon>
        <taxon>Chitinophagia</taxon>
        <taxon>Chitinophagales</taxon>
        <taxon>Chitinophagaceae</taxon>
        <taxon>Chitinophaga</taxon>
    </lineage>
</organism>
<dbReference type="Proteomes" id="UP000240971">
    <property type="component" value="Unassembled WGS sequence"/>
</dbReference>
<dbReference type="EMBL" id="PYAW01000004">
    <property type="protein sequence ID" value="PSL45709.1"/>
    <property type="molecule type" value="Genomic_DNA"/>
</dbReference>